<evidence type="ECO:0000313" key="2">
    <source>
        <dbReference type="EMBL" id="QGM48362.1"/>
    </source>
</evidence>
<sequence>MGICMFLSKCQLPVWGAFFCNSPTGECFTPDGDIVLRIKDIMYISHWVCVSYSPRWGRGAFMTTPRWGRGACMSPPLGSVFSPTGEEPNASSPYGEEGCLAPQ</sequence>
<name>A0A649Z0Z3_9PAPI</name>
<organism evidence="2 3">
    <name type="scientific">Hemidactylus frenatus papillomavirus 2</name>
    <dbReference type="NCBI Taxonomy" id="2670336"/>
    <lineage>
        <taxon>Viruses</taxon>
        <taxon>Monodnaviria</taxon>
        <taxon>Shotokuvirae</taxon>
        <taxon>Cossaviricota</taxon>
        <taxon>Papovaviricetes</taxon>
        <taxon>Zurhausenvirales</taxon>
        <taxon>Papillomaviridae</taxon>
    </lineage>
</organism>
<evidence type="ECO:0000256" key="1">
    <source>
        <dbReference type="SAM" id="MobiDB-lite"/>
    </source>
</evidence>
<accession>A0A649Z0Z3</accession>
<feature type="region of interest" description="Disordered" evidence="1">
    <location>
        <begin position="78"/>
        <end position="103"/>
    </location>
</feature>
<reference evidence="2" key="1">
    <citation type="submission" date="2019-07" db="EMBL/GenBank/DDBJ databases">
        <authorList>
            <person name="Agius J.E."/>
            <person name="Eden J.-S."/>
            <person name="Phalen D.N."/>
        </authorList>
    </citation>
    <scope>NUCLEOTIDE SEQUENCE</scope>
</reference>
<dbReference type="EMBL" id="MN194600">
    <property type="protein sequence ID" value="QGM48362.1"/>
    <property type="molecule type" value="Genomic_DNA"/>
</dbReference>
<dbReference type="Proteomes" id="UP001237774">
    <property type="component" value="Segment"/>
</dbReference>
<protein>
    <submittedName>
        <fullName evidence="2">Uncharacterized protein</fullName>
    </submittedName>
</protein>
<proteinExistence type="predicted"/>
<evidence type="ECO:0000313" key="3">
    <source>
        <dbReference type="Proteomes" id="UP001237774"/>
    </source>
</evidence>